<dbReference type="EMBL" id="WSRP01000014">
    <property type="protein sequence ID" value="MVX56694.1"/>
    <property type="molecule type" value="Genomic_DNA"/>
</dbReference>
<proteinExistence type="predicted"/>
<evidence type="ECO:0000313" key="6">
    <source>
        <dbReference type="EMBL" id="MVX56694.1"/>
    </source>
</evidence>
<reference evidence="6 7" key="1">
    <citation type="submission" date="2019-12" db="EMBL/GenBank/DDBJ databases">
        <title>Microbes associate with the intestines of laboratory mice.</title>
        <authorList>
            <person name="Navarre W."/>
            <person name="Wong E."/>
        </authorList>
    </citation>
    <scope>NUCLEOTIDE SEQUENCE [LARGE SCALE GENOMIC DNA]</scope>
    <source>
        <strain evidence="6 7">NM82_D38</strain>
    </source>
</reference>
<dbReference type="Pfam" id="PF01430">
    <property type="entry name" value="HSP33"/>
    <property type="match status" value="1"/>
</dbReference>
<comment type="caution">
    <text evidence="6">The sequence shown here is derived from an EMBL/GenBank/DDBJ whole genome shotgun (WGS) entry which is preliminary data.</text>
</comment>
<evidence type="ECO:0000256" key="3">
    <source>
        <dbReference type="ARBA" id="ARBA00023157"/>
    </source>
</evidence>
<dbReference type="InterPro" id="IPR016153">
    <property type="entry name" value="Heat_shock_Hsp33_N"/>
</dbReference>
<organism evidence="6 7">
    <name type="scientific">Parasutterella muris</name>
    <dbReference type="NCBI Taxonomy" id="2565572"/>
    <lineage>
        <taxon>Bacteria</taxon>
        <taxon>Pseudomonadati</taxon>
        <taxon>Pseudomonadota</taxon>
        <taxon>Betaproteobacteria</taxon>
        <taxon>Burkholderiales</taxon>
        <taxon>Sutterellaceae</taxon>
        <taxon>Parasutterella</taxon>
    </lineage>
</organism>
<keyword evidence="3" id="KW-1015">Disulfide bond</keyword>
<keyword evidence="4" id="KW-0143">Chaperone</keyword>
<dbReference type="Gene3D" id="1.10.287.480">
    <property type="entry name" value="helix hairpin bin"/>
    <property type="match status" value="1"/>
</dbReference>
<dbReference type="GO" id="GO:0005737">
    <property type="term" value="C:cytoplasm"/>
    <property type="evidence" value="ECO:0007669"/>
    <property type="project" value="InterPro"/>
</dbReference>
<keyword evidence="2" id="KW-0862">Zinc</keyword>
<dbReference type="GO" id="GO:0044183">
    <property type="term" value="F:protein folding chaperone"/>
    <property type="evidence" value="ECO:0007669"/>
    <property type="project" value="TreeGrafter"/>
</dbReference>
<dbReference type="AlphaFoldDB" id="A0A6L6YH42"/>
<keyword evidence="1" id="KW-0963">Cytoplasm</keyword>
<keyword evidence="7" id="KW-1185">Reference proteome</keyword>
<dbReference type="InterPro" id="IPR016154">
    <property type="entry name" value="Heat_shock_Hsp33_C"/>
</dbReference>
<dbReference type="SUPFAM" id="SSF64397">
    <property type="entry name" value="Hsp33 domain"/>
    <property type="match status" value="1"/>
</dbReference>
<dbReference type="GO" id="GO:0042026">
    <property type="term" value="P:protein refolding"/>
    <property type="evidence" value="ECO:0007669"/>
    <property type="project" value="TreeGrafter"/>
</dbReference>
<dbReference type="GO" id="GO:0051082">
    <property type="term" value="F:unfolded protein binding"/>
    <property type="evidence" value="ECO:0007669"/>
    <property type="project" value="InterPro"/>
</dbReference>
<protein>
    <submittedName>
        <fullName evidence="6">Hsp33 family molecular chaperone HslO</fullName>
    </submittedName>
</protein>
<dbReference type="Gene3D" id="3.90.1280.10">
    <property type="entry name" value="HSP33 redox switch-like"/>
    <property type="match status" value="1"/>
</dbReference>
<dbReference type="SUPFAM" id="SSF118352">
    <property type="entry name" value="HSP33 redox switch-like"/>
    <property type="match status" value="1"/>
</dbReference>
<dbReference type="Proteomes" id="UP000472580">
    <property type="component" value="Unassembled WGS sequence"/>
</dbReference>
<dbReference type="Gene3D" id="3.55.30.10">
    <property type="entry name" value="Hsp33 domain"/>
    <property type="match status" value="1"/>
</dbReference>
<sequence>MTENKQENLSNRMIKFLFEGAPVRGAVVQSSDEWQNMIRFHKYPENVASLLGQFAAGALLLSSTIKFDGALILQVKGSGPIQLIVVEVRTPLSVRAMAQLREGAEITPDMDLQALINQDKKGQCAIILDPKGRRAGVQPYQGIVPLSGATVAENLEGYMVRSEQLETKLWLAANGQKIGGLLVQKMPGTGGTAAEANDPDAWGRIIQVANTVKNEELLELAAPELLHRLFWQEKMKPIAEDDVSFSCNCSRERTSSMLQQLGYKECMDIIKAEGKIDVTCRFCNQTQTYTPEEVEALFIEANPDAGAKGADPKRPQ</sequence>
<dbReference type="PANTHER" id="PTHR30111">
    <property type="entry name" value="33 KDA CHAPERONIN"/>
    <property type="match status" value="1"/>
</dbReference>
<dbReference type="CDD" id="cd00498">
    <property type="entry name" value="Hsp33"/>
    <property type="match status" value="1"/>
</dbReference>
<dbReference type="PANTHER" id="PTHR30111:SF1">
    <property type="entry name" value="33 KDA CHAPERONIN"/>
    <property type="match status" value="1"/>
</dbReference>
<gene>
    <name evidence="6" type="ORF">E5987_05660</name>
</gene>
<evidence type="ECO:0000256" key="5">
    <source>
        <dbReference type="ARBA" id="ARBA00023284"/>
    </source>
</evidence>
<evidence type="ECO:0000313" key="7">
    <source>
        <dbReference type="Proteomes" id="UP000472580"/>
    </source>
</evidence>
<evidence type="ECO:0000256" key="1">
    <source>
        <dbReference type="ARBA" id="ARBA00022490"/>
    </source>
</evidence>
<keyword evidence="5" id="KW-0676">Redox-active center</keyword>
<name>A0A6L6YH42_9BURK</name>
<dbReference type="InterPro" id="IPR023212">
    <property type="entry name" value="Hsp33_helix_hairpin_bin_dom_sf"/>
</dbReference>
<accession>A0A6L6YH42</accession>
<dbReference type="PIRSF" id="PIRSF005261">
    <property type="entry name" value="Heat_shock_Hsp33"/>
    <property type="match status" value="1"/>
</dbReference>
<dbReference type="OrthoDB" id="9793753at2"/>
<dbReference type="RefSeq" id="WP_160335127.1">
    <property type="nucleotide sequence ID" value="NZ_WSRP01000014.1"/>
</dbReference>
<dbReference type="InterPro" id="IPR000397">
    <property type="entry name" value="Heat_shock_Hsp33"/>
</dbReference>
<evidence type="ECO:0000256" key="2">
    <source>
        <dbReference type="ARBA" id="ARBA00022833"/>
    </source>
</evidence>
<evidence type="ECO:0000256" key="4">
    <source>
        <dbReference type="ARBA" id="ARBA00023186"/>
    </source>
</evidence>